<dbReference type="NCBIfam" id="NF006563">
    <property type="entry name" value="PRK09070.1"/>
    <property type="match status" value="1"/>
</dbReference>
<dbReference type="EC" id="2.6.1.85" evidence="3"/>
<dbReference type="InterPro" id="IPR010118">
    <property type="entry name" value="Para-NH2Bz/anthranilate_synth"/>
</dbReference>
<dbReference type="Pfam" id="PF00425">
    <property type="entry name" value="Chorismate_bind"/>
    <property type="match status" value="1"/>
</dbReference>
<evidence type="ECO:0000259" key="2">
    <source>
        <dbReference type="Pfam" id="PF04715"/>
    </source>
</evidence>
<gene>
    <name evidence="3" type="ORF">HELGO_WM17271</name>
</gene>
<evidence type="ECO:0000259" key="1">
    <source>
        <dbReference type="Pfam" id="PF00425"/>
    </source>
</evidence>
<dbReference type="EMBL" id="CACVAY010000083">
    <property type="protein sequence ID" value="CAA6817436.1"/>
    <property type="molecule type" value="Genomic_DNA"/>
</dbReference>
<feature type="domain" description="Anthranilate synthase component I N-terminal" evidence="2">
    <location>
        <begin position="18"/>
        <end position="134"/>
    </location>
</feature>
<sequence>MHLSIHKLKQHFDLLALHRVNPKRYPYLLESQSISDVSRFSILFAYPDKQIQSEFKDGSKFLETLTKEFISENDIKHESHLPFRGGWFVYLGYELAQEIEPSLDLQADSFDLPMAIATRVPAAIIIDHIANETWFVDEEKDETRYQQALADIAAIKPCDGQGVSSIQAVQCEDADEAYLTAVDRISKYIKQGDVFQVNLSRSWQVSLNDDLSSSQIYETLRERNPAPFAALANFENFSIISSSPERLVRVNNGIAETRPIAGTRPRGDSVLKDQALLEELLAHPKERAEHIMLIDLERNDLGRITKPGTVEVDELMTIESYEYVHHIVSNIRGELKKDVTPADVIAAVFPGGTITGCPKVRCMEIISELENTGRGPYTGSLGYINKNGDMDSNILIRTLVKKGQDIHFRTGAGIVFDSIPKNELLETRHKAKGLLKVFDTETIESND</sequence>
<feature type="domain" description="Chorismate-utilising enzyme C-terminal" evidence="1">
    <location>
        <begin position="175"/>
        <end position="430"/>
    </location>
</feature>
<dbReference type="PANTHER" id="PTHR11236:SF9">
    <property type="entry name" value="ANTHRANILATE SYNTHASE COMPONENT 1"/>
    <property type="match status" value="1"/>
</dbReference>
<proteinExistence type="predicted"/>
<dbReference type="NCBIfam" id="TIGR01824">
    <property type="entry name" value="PabB-clade2"/>
    <property type="match status" value="1"/>
</dbReference>
<organism evidence="3">
    <name type="scientific">uncultured Thiotrichaceae bacterium</name>
    <dbReference type="NCBI Taxonomy" id="298394"/>
    <lineage>
        <taxon>Bacteria</taxon>
        <taxon>Pseudomonadati</taxon>
        <taxon>Pseudomonadota</taxon>
        <taxon>Gammaproteobacteria</taxon>
        <taxon>Thiotrichales</taxon>
        <taxon>Thiotrichaceae</taxon>
        <taxon>environmental samples</taxon>
    </lineage>
</organism>
<accession>A0A6S6TQW7</accession>
<dbReference type="Gene3D" id="3.60.120.10">
    <property type="entry name" value="Anthranilate synthase"/>
    <property type="match status" value="1"/>
</dbReference>
<protein>
    <submittedName>
        <fullName evidence="3">Para-aminobenzoate synthase, aminase component (EC)</fullName>
        <ecNumber evidence="3">2.6.1.85</ecNumber>
    </submittedName>
</protein>
<dbReference type="InterPro" id="IPR019999">
    <property type="entry name" value="Anth_synth_I-like"/>
</dbReference>
<evidence type="ECO:0000313" key="3">
    <source>
        <dbReference type="EMBL" id="CAA6817436.1"/>
    </source>
</evidence>
<reference evidence="3" key="1">
    <citation type="submission" date="2020-01" db="EMBL/GenBank/DDBJ databases">
        <authorList>
            <person name="Meier V. D."/>
            <person name="Meier V D."/>
        </authorList>
    </citation>
    <scope>NUCLEOTIDE SEQUENCE</scope>
    <source>
        <strain evidence="3">HLG_WM_MAG_07</strain>
    </source>
</reference>
<keyword evidence="3" id="KW-0032">Aminotransferase</keyword>
<dbReference type="SUPFAM" id="SSF56322">
    <property type="entry name" value="ADC synthase"/>
    <property type="match status" value="1"/>
</dbReference>
<dbReference type="InterPro" id="IPR015890">
    <property type="entry name" value="Chorismate_C"/>
</dbReference>
<keyword evidence="3" id="KW-0808">Transferase</keyword>
<dbReference type="AlphaFoldDB" id="A0A6S6TQW7"/>
<dbReference type="Pfam" id="PF04715">
    <property type="entry name" value="Anth_synt_I_N"/>
    <property type="match status" value="1"/>
</dbReference>
<name>A0A6S6TQW7_9GAMM</name>
<dbReference type="PANTHER" id="PTHR11236">
    <property type="entry name" value="AMINOBENZOATE/ANTHRANILATE SYNTHASE"/>
    <property type="match status" value="1"/>
</dbReference>
<dbReference type="GO" id="GO:0000162">
    <property type="term" value="P:L-tryptophan biosynthetic process"/>
    <property type="evidence" value="ECO:0007669"/>
    <property type="project" value="TreeGrafter"/>
</dbReference>
<dbReference type="InterPro" id="IPR006805">
    <property type="entry name" value="Anth_synth_I_N"/>
</dbReference>
<dbReference type="PRINTS" id="PR00095">
    <property type="entry name" value="ANTSNTHASEI"/>
</dbReference>
<dbReference type="GO" id="GO:0046820">
    <property type="term" value="F:4-amino-4-deoxychorismate synthase activity"/>
    <property type="evidence" value="ECO:0007669"/>
    <property type="project" value="UniProtKB-EC"/>
</dbReference>
<dbReference type="InterPro" id="IPR005801">
    <property type="entry name" value="ADC_synthase"/>
</dbReference>